<keyword evidence="3" id="KW-1185">Reference proteome</keyword>
<dbReference type="GO" id="GO:0050482">
    <property type="term" value="P:arachidonate secretion"/>
    <property type="evidence" value="ECO:0007669"/>
    <property type="project" value="InterPro"/>
</dbReference>
<sequence length="581" mass="60132">MLFSSVYAPLAVLVQAHHVLATTGCNNDNCARAVTGTRRGDAFGTLARADCSRFMTKTVTGSAVTVTNTLTITAAPNPPAITILNRDVAVPSYASACSGTSRYSSACSCWGITANTITIHPTSVVTATVTVTQTPGPTYTPPIPTSYEGCVYPPSDSGEFDLLDPTSALPIVNNGSLAMVVQEVKEPWVPVRYKTVKASGAPNGVYDVQLVANGAPQYLAIYKSGKVGFVSTRQVFSQRSATGLSDRNSSNGQTYTGNGDDQYVTSVFSFTCKGRLTAGIVGGSEFHFSVAADQHIVATSGGASKSKRDIPVPDGFYVIPSNIPGAPPGQRCPSGQTAVSNGVPPTANGCGAKDGIKVPNLSFGECCNDHDICFGTCTEQFGPCNKKFLGCMTQSCVKFAPIPKLYLACNGAAATYYLAVEFFGKKAFAAATKEHCDCKCEDKSKTACADKCVDTSNDPENCGKCYFHCPSGSCTNGACSFNSCTGSVCGAFGPCGPGGSCVCASITGGKGFCVNGQTPCDGLSGCGTSADCPLGSVCAVGTCCARNVCITTDACGGFKSPQKRAWLNATIAEPMRWVDSF</sequence>
<dbReference type="PANTHER" id="PTHR12824:SF8">
    <property type="entry name" value="GXIVSPLA2, ISOFORM A"/>
    <property type="match status" value="1"/>
</dbReference>
<dbReference type="EMBL" id="JH725177">
    <property type="protein sequence ID" value="EJP63204.1"/>
    <property type="molecule type" value="Genomic_DNA"/>
</dbReference>
<dbReference type="GO" id="GO:0005576">
    <property type="term" value="C:extracellular region"/>
    <property type="evidence" value="ECO:0007669"/>
    <property type="project" value="InterPro"/>
</dbReference>
<keyword evidence="1" id="KW-0732">Signal</keyword>
<dbReference type="InParanoid" id="J4KM23"/>
<organism evidence="2 3">
    <name type="scientific">Beauveria bassiana (strain ARSEF 2860)</name>
    <name type="common">White muscardine disease fungus</name>
    <name type="synonym">Tritirachium shiotae</name>
    <dbReference type="NCBI Taxonomy" id="655819"/>
    <lineage>
        <taxon>Eukaryota</taxon>
        <taxon>Fungi</taxon>
        <taxon>Dikarya</taxon>
        <taxon>Ascomycota</taxon>
        <taxon>Pezizomycotina</taxon>
        <taxon>Sordariomycetes</taxon>
        <taxon>Hypocreomycetidae</taxon>
        <taxon>Hypocreales</taxon>
        <taxon>Cordycipitaceae</taxon>
        <taxon>Beauveria</taxon>
    </lineage>
</organism>
<dbReference type="HOGENOM" id="CLU_563798_0_0_1"/>
<gene>
    <name evidence="2" type="ORF">BBA_07804</name>
</gene>
<dbReference type="Pfam" id="PF06951">
    <property type="entry name" value="PLA2G12"/>
    <property type="match status" value="1"/>
</dbReference>
<reference evidence="2 3" key="1">
    <citation type="journal article" date="2012" name="Sci. Rep.">
        <title>Genomic perspectives on the evolution of fungal entomopathogenicity in Beauveria bassiana.</title>
        <authorList>
            <person name="Xiao G."/>
            <person name="Ying S.H."/>
            <person name="Zheng P."/>
            <person name="Wang Z.L."/>
            <person name="Zhang S."/>
            <person name="Xie X.Q."/>
            <person name="Shang Y."/>
            <person name="St Leger R.J."/>
            <person name="Zhao G.P."/>
            <person name="Wang C."/>
            <person name="Feng M.G."/>
        </authorList>
    </citation>
    <scope>NUCLEOTIDE SEQUENCE [LARGE SCALE GENOMIC DNA]</scope>
    <source>
        <strain evidence="2 3">ARSEF 2860</strain>
    </source>
</reference>
<dbReference type="STRING" id="655819.J4KM23"/>
<dbReference type="OrthoDB" id="5596743at2759"/>
<protein>
    <submittedName>
        <fullName evidence="2">Putative salivary secreted peptide</fullName>
    </submittedName>
</protein>
<dbReference type="AlphaFoldDB" id="J4KM23"/>
<evidence type="ECO:0000313" key="3">
    <source>
        <dbReference type="Proteomes" id="UP000002762"/>
    </source>
</evidence>
<dbReference type="RefSeq" id="XP_008601123.1">
    <property type="nucleotide sequence ID" value="XM_008602901.1"/>
</dbReference>
<dbReference type="GO" id="GO:0004623">
    <property type="term" value="F:phospholipase A2 activity"/>
    <property type="evidence" value="ECO:0007669"/>
    <property type="project" value="InterPro"/>
</dbReference>
<accession>J4KM23</accession>
<dbReference type="PANTHER" id="PTHR12824">
    <property type="entry name" value="GROUP XII SECRETORY PHOSPHOLIPASE A2 FAMILY MEMBER"/>
    <property type="match status" value="1"/>
</dbReference>
<dbReference type="SUPFAM" id="SSF48619">
    <property type="entry name" value="Phospholipase A2, PLA2"/>
    <property type="match status" value="1"/>
</dbReference>
<dbReference type="InterPro" id="IPR010711">
    <property type="entry name" value="PLA2G12"/>
</dbReference>
<dbReference type="GeneID" id="19890816"/>
<dbReference type="Proteomes" id="UP000002762">
    <property type="component" value="Unassembled WGS sequence"/>
</dbReference>
<dbReference type="GO" id="GO:0016042">
    <property type="term" value="P:lipid catabolic process"/>
    <property type="evidence" value="ECO:0007669"/>
    <property type="project" value="InterPro"/>
</dbReference>
<feature type="signal peptide" evidence="1">
    <location>
        <begin position="1"/>
        <end position="21"/>
    </location>
</feature>
<dbReference type="GO" id="GO:0006644">
    <property type="term" value="P:phospholipid metabolic process"/>
    <property type="evidence" value="ECO:0007669"/>
    <property type="project" value="InterPro"/>
</dbReference>
<proteinExistence type="predicted"/>
<evidence type="ECO:0000313" key="2">
    <source>
        <dbReference type="EMBL" id="EJP63204.1"/>
    </source>
</evidence>
<dbReference type="InterPro" id="IPR036444">
    <property type="entry name" value="PLipase_A2_dom_sf"/>
</dbReference>
<evidence type="ECO:0000256" key="1">
    <source>
        <dbReference type="SAM" id="SignalP"/>
    </source>
</evidence>
<dbReference type="Gene3D" id="1.20.90.10">
    <property type="entry name" value="Phospholipase A2 domain"/>
    <property type="match status" value="1"/>
</dbReference>
<feature type="chain" id="PRO_5003780244" evidence="1">
    <location>
        <begin position="22"/>
        <end position="581"/>
    </location>
</feature>
<name>J4KM23_BEAB2</name>
<dbReference type="GO" id="GO:0005509">
    <property type="term" value="F:calcium ion binding"/>
    <property type="evidence" value="ECO:0007669"/>
    <property type="project" value="InterPro"/>
</dbReference>